<dbReference type="InterPro" id="IPR020803">
    <property type="entry name" value="MeTfrase_dom"/>
</dbReference>
<keyword evidence="4" id="KW-1185">Reference proteome</keyword>
<accession>A0ABQ6LMN4</accession>
<gene>
    <name evidence="3" type="ORF">LNKW23_36680</name>
</gene>
<dbReference type="InterPro" id="IPR029063">
    <property type="entry name" value="SAM-dependent_MTases_sf"/>
</dbReference>
<dbReference type="GO" id="GO:0008168">
    <property type="term" value="F:methyltransferase activity"/>
    <property type="evidence" value="ECO:0007669"/>
    <property type="project" value="UniProtKB-KW"/>
</dbReference>
<dbReference type="Proteomes" id="UP001239909">
    <property type="component" value="Unassembled WGS sequence"/>
</dbReference>
<evidence type="ECO:0000313" key="4">
    <source>
        <dbReference type="Proteomes" id="UP001239909"/>
    </source>
</evidence>
<keyword evidence="3" id="KW-0489">Methyltransferase</keyword>
<name>A0ABQ6LMN4_9RHOB</name>
<dbReference type="PANTHER" id="PTHR43861:SF1">
    <property type="entry name" value="TRANS-ACONITATE 2-METHYLTRANSFERASE"/>
    <property type="match status" value="1"/>
</dbReference>
<proteinExistence type="predicted"/>
<reference evidence="3 4" key="1">
    <citation type="submission" date="2023-04" db="EMBL/GenBank/DDBJ databases">
        <title>Marinoamorphus aggregata gen. nov., sp. Nov., isolate from tissue of brittle star Ophioplocus japonicus.</title>
        <authorList>
            <person name="Kawano K."/>
            <person name="Sawayama S."/>
            <person name="Nakagawa S."/>
        </authorList>
    </citation>
    <scope>NUCLEOTIDE SEQUENCE [LARGE SCALE GENOMIC DNA]</scope>
    <source>
        <strain evidence="3 4">NKW23</strain>
    </source>
</reference>
<dbReference type="InterPro" id="IPR013216">
    <property type="entry name" value="Methyltransf_11"/>
</dbReference>
<dbReference type="GO" id="GO:0032259">
    <property type="term" value="P:methylation"/>
    <property type="evidence" value="ECO:0007669"/>
    <property type="project" value="UniProtKB-KW"/>
</dbReference>
<dbReference type="EMBL" id="BSYI01000036">
    <property type="protein sequence ID" value="GMG84452.1"/>
    <property type="molecule type" value="Genomic_DNA"/>
</dbReference>
<evidence type="ECO:0000256" key="1">
    <source>
        <dbReference type="ARBA" id="ARBA00022679"/>
    </source>
</evidence>
<dbReference type="RefSeq" id="WP_285673499.1">
    <property type="nucleotide sequence ID" value="NZ_BSYI01000036.1"/>
</dbReference>
<dbReference type="PANTHER" id="PTHR43861">
    <property type="entry name" value="TRANS-ACONITATE 2-METHYLTRANSFERASE-RELATED"/>
    <property type="match status" value="1"/>
</dbReference>
<evidence type="ECO:0000313" key="3">
    <source>
        <dbReference type="EMBL" id="GMG84452.1"/>
    </source>
</evidence>
<dbReference type="Pfam" id="PF08241">
    <property type="entry name" value="Methyltransf_11"/>
    <property type="match status" value="1"/>
</dbReference>
<dbReference type="Gene3D" id="3.40.50.150">
    <property type="entry name" value="Vaccinia Virus protein VP39"/>
    <property type="match status" value="1"/>
</dbReference>
<dbReference type="SMART" id="SM00828">
    <property type="entry name" value="PKS_MT"/>
    <property type="match status" value="1"/>
</dbReference>
<protein>
    <submittedName>
        <fullName evidence="3">Class I SAM-dependent methyltransferase</fullName>
    </submittedName>
</protein>
<dbReference type="SUPFAM" id="SSF53335">
    <property type="entry name" value="S-adenosyl-L-methionine-dependent methyltransferases"/>
    <property type="match status" value="1"/>
</dbReference>
<dbReference type="CDD" id="cd02440">
    <property type="entry name" value="AdoMet_MTases"/>
    <property type="match status" value="1"/>
</dbReference>
<keyword evidence="1" id="KW-0808">Transferase</keyword>
<evidence type="ECO:0000259" key="2">
    <source>
        <dbReference type="SMART" id="SM00828"/>
    </source>
</evidence>
<sequence>MAAGSEAAPAGAGDAWSADAYAASARFVSDLGAPVLALLAPKPGERVLDIGCGDGALSAEIAAAGAEVVGLDSSASMVEAARARGIDARLGDAAAPGFEGEFDAVFSNAAMHWMTDPDAVLAGCARALRPGGRLVAEFGGHGNVAAIRTALIAVLAGRGAATDLSEIWYFPSVAEHSRRLKAAGFAVGEIALIPRPTRVDAGAVAWLETLAAPVLARLDPQQRRPAAEEVAALLAPALRDAEGVWWADYVRLRLSARLAA</sequence>
<comment type="caution">
    <text evidence="3">The sequence shown here is derived from an EMBL/GenBank/DDBJ whole genome shotgun (WGS) entry which is preliminary data.</text>
</comment>
<organism evidence="3 4">
    <name type="scientific">Paralimibaculum aggregatum</name>
    <dbReference type="NCBI Taxonomy" id="3036245"/>
    <lineage>
        <taxon>Bacteria</taxon>
        <taxon>Pseudomonadati</taxon>
        <taxon>Pseudomonadota</taxon>
        <taxon>Alphaproteobacteria</taxon>
        <taxon>Rhodobacterales</taxon>
        <taxon>Paracoccaceae</taxon>
        <taxon>Paralimibaculum</taxon>
    </lineage>
</organism>
<feature type="domain" description="Polyketide synthase-like methyltransferase" evidence="2">
    <location>
        <begin position="38"/>
        <end position="235"/>
    </location>
</feature>